<feature type="compositionally biased region" description="Basic and acidic residues" evidence="8">
    <location>
        <begin position="241"/>
        <end position="251"/>
    </location>
</feature>
<dbReference type="InterPro" id="IPR050656">
    <property type="entry name" value="PINX1"/>
</dbReference>
<evidence type="ECO:0000256" key="4">
    <source>
        <dbReference type="ARBA" id="ARBA00023242"/>
    </source>
</evidence>
<reference evidence="10" key="1">
    <citation type="journal article" date="2020" name="Stud. Mycol.">
        <title>101 Dothideomycetes genomes: a test case for predicting lifestyles and emergence of pathogens.</title>
        <authorList>
            <person name="Haridas S."/>
            <person name="Albert R."/>
            <person name="Binder M."/>
            <person name="Bloem J."/>
            <person name="Labutti K."/>
            <person name="Salamov A."/>
            <person name="Andreopoulos B."/>
            <person name="Baker S."/>
            <person name="Barry K."/>
            <person name="Bills G."/>
            <person name="Bluhm B."/>
            <person name="Cannon C."/>
            <person name="Castanera R."/>
            <person name="Culley D."/>
            <person name="Daum C."/>
            <person name="Ezra D."/>
            <person name="Gonzalez J."/>
            <person name="Henrissat B."/>
            <person name="Kuo A."/>
            <person name="Liang C."/>
            <person name="Lipzen A."/>
            <person name="Lutzoni F."/>
            <person name="Magnuson J."/>
            <person name="Mondo S."/>
            <person name="Nolan M."/>
            <person name="Ohm R."/>
            <person name="Pangilinan J."/>
            <person name="Park H.-J."/>
            <person name="Ramirez L."/>
            <person name="Alfaro M."/>
            <person name="Sun H."/>
            <person name="Tritt A."/>
            <person name="Yoshinaga Y."/>
            <person name="Zwiers L.-H."/>
            <person name="Turgeon B."/>
            <person name="Goodwin S."/>
            <person name="Spatafora J."/>
            <person name="Crous P."/>
            <person name="Grigoriev I."/>
        </authorList>
    </citation>
    <scope>NUCLEOTIDE SEQUENCE</scope>
    <source>
        <strain evidence="10">CBS 116435</strain>
    </source>
</reference>
<dbReference type="OrthoDB" id="29523at2759"/>
<dbReference type="EMBL" id="MU003801">
    <property type="protein sequence ID" value="KAF2720290.1"/>
    <property type="molecule type" value="Genomic_DNA"/>
</dbReference>
<dbReference type="GO" id="GO:0003676">
    <property type="term" value="F:nucleic acid binding"/>
    <property type="evidence" value="ECO:0007669"/>
    <property type="project" value="InterPro"/>
</dbReference>
<evidence type="ECO:0000259" key="9">
    <source>
        <dbReference type="PROSITE" id="PS50174"/>
    </source>
</evidence>
<evidence type="ECO:0000256" key="8">
    <source>
        <dbReference type="SAM" id="MobiDB-lite"/>
    </source>
</evidence>
<keyword evidence="2" id="KW-0690">Ribosome biogenesis</keyword>
<evidence type="ECO:0000256" key="7">
    <source>
        <dbReference type="ARBA" id="ARBA00043878"/>
    </source>
</evidence>
<evidence type="ECO:0000313" key="11">
    <source>
        <dbReference type="Proteomes" id="UP000799441"/>
    </source>
</evidence>
<comment type="caution">
    <text evidence="10">The sequence shown here is derived from an EMBL/GenBank/DDBJ whole genome shotgun (WGS) entry which is preliminary data.</text>
</comment>
<dbReference type="GO" id="GO:0005730">
    <property type="term" value="C:nucleolus"/>
    <property type="evidence" value="ECO:0007669"/>
    <property type="project" value="UniProtKB-SubCell"/>
</dbReference>
<evidence type="ECO:0000256" key="1">
    <source>
        <dbReference type="ARBA" id="ARBA00004604"/>
    </source>
</evidence>
<evidence type="ECO:0000256" key="6">
    <source>
        <dbReference type="ARBA" id="ARBA00041961"/>
    </source>
</evidence>
<dbReference type="PANTHER" id="PTHR23149">
    <property type="entry name" value="G PATCH DOMAIN CONTAINING PROTEIN"/>
    <property type="match status" value="1"/>
</dbReference>
<dbReference type="PANTHER" id="PTHR23149:SF31">
    <property type="entry name" value="PROTEIN PXR1"/>
    <property type="match status" value="1"/>
</dbReference>
<dbReference type="InterPro" id="IPR000467">
    <property type="entry name" value="G_patch_dom"/>
</dbReference>
<keyword evidence="3" id="KW-0698">rRNA processing</keyword>
<keyword evidence="11" id="KW-1185">Reference proteome</keyword>
<proteinExistence type="inferred from homology"/>
<dbReference type="Pfam" id="PF01585">
    <property type="entry name" value="G-patch"/>
    <property type="match status" value="1"/>
</dbReference>
<comment type="similarity">
    <text evidence="5">Belongs to the PINX1 family.</text>
</comment>
<evidence type="ECO:0000313" key="10">
    <source>
        <dbReference type="EMBL" id="KAF2720290.1"/>
    </source>
</evidence>
<feature type="compositionally biased region" description="Polar residues" evidence="8">
    <location>
        <begin position="306"/>
        <end position="317"/>
    </location>
</feature>
<gene>
    <name evidence="10" type="ORF">K431DRAFT_249562</name>
</gene>
<feature type="compositionally biased region" description="Basic and acidic residues" evidence="8">
    <location>
        <begin position="152"/>
        <end position="161"/>
    </location>
</feature>
<dbReference type="PROSITE" id="PS50174">
    <property type="entry name" value="G_PATCH"/>
    <property type="match status" value="1"/>
</dbReference>
<comment type="subcellular location">
    <subcellularLocation>
        <location evidence="1">Nucleus</location>
        <location evidence="1">Nucleolus</location>
    </subcellularLocation>
</comment>
<protein>
    <recommendedName>
        <fullName evidence="6">PinX1-related protein 1</fullName>
    </recommendedName>
</protein>
<dbReference type="AlphaFoldDB" id="A0A9P4Q657"/>
<feature type="domain" description="G-patch" evidence="9">
    <location>
        <begin position="25"/>
        <end position="79"/>
    </location>
</feature>
<keyword evidence="4" id="KW-0539">Nucleus</keyword>
<name>A0A9P4Q657_9PEZI</name>
<sequence length="376" mass="41571">MGLAGQKKKTKLSHDPNNTAWAKSTDTFGHKILTSQGWKPGEYLGARDAKHSEHYTAANASHIRVLLREDNAGIGAKVGRGNAETFGLSLFSSLLGRLNGKSEEEVQKQSDAQRDVELNLYTTRKYGFMNFVRGGLLVGNKIEEGKLEDYDKATKPSEAKVEQLAGKKRKATDTDDTKGQAWASKTEPKSKKSRREQNGSGKSTDEPGSEEAQNSKRRSKGVPQQEGSISGDEYPSPSDENTDRVASEKVKKSSWKSKQQGGEDDSTRRETKDEKRRRREERRLRKEERRRRKESKALGSAKASRSDSSTPLTETQFTDSAVTAVAPSATSSGTSTTLSFAGGRHAVRQRYIQQKRLASMNAQHLNEIFMLKSATG</sequence>
<dbReference type="Proteomes" id="UP000799441">
    <property type="component" value="Unassembled WGS sequence"/>
</dbReference>
<evidence type="ECO:0000256" key="5">
    <source>
        <dbReference type="ARBA" id="ARBA00038007"/>
    </source>
</evidence>
<comment type="function">
    <text evidence="7">Involved in rRNA-processing at A0, A1 and A2 sites and negatively regulates telomerase.</text>
</comment>
<evidence type="ECO:0000256" key="3">
    <source>
        <dbReference type="ARBA" id="ARBA00022552"/>
    </source>
</evidence>
<organism evidence="10 11">
    <name type="scientific">Polychaeton citri CBS 116435</name>
    <dbReference type="NCBI Taxonomy" id="1314669"/>
    <lineage>
        <taxon>Eukaryota</taxon>
        <taxon>Fungi</taxon>
        <taxon>Dikarya</taxon>
        <taxon>Ascomycota</taxon>
        <taxon>Pezizomycotina</taxon>
        <taxon>Dothideomycetes</taxon>
        <taxon>Dothideomycetidae</taxon>
        <taxon>Capnodiales</taxon>
        <taxon>Capnodiaceae</taxon>
        <taxon>Polychaeton</taxon>
    </lineage>
</organism>
<feature type="region of interest" description="Disordered" evidence="8">
    <location>
        <begin position="152"/>
        <end position="319"/>
    </location>
</feature>
<feature type="compositionally biased region" description="Basic and acidic residues" evidence="8">
    <location>
        <begin position="265"/>
        <end position="274"/>
    </location>
</feature>
<accession>A0A9P4Q657</accession>
<dbReference type="GO" id="GO:0006364">
    <property type="term" value="P:rRNA processing"/>
    <property type="evidence" value="ECO:0007669"/>
    <property type="project" value="UniProtKB-KW"/>
</dbReference>
<evidence type="ECO:0000256" key="2">
    <source>
        <dbReference type="ARBA" id="ARBA00022517"/>
    </source>
</evidence>